<dbReference type="PRINTS" id="PR00783">
    <property type="entry name" value="MINTRINSICP"/>
</dbReference>
<keyword evidence="6" id="KW-0813">Transport</keyword>
<comment type="caution">
    <text evidence="8">The sequence shown here is derived from an EMBL/GenBank/DDBJ whole genome shotgun (WGS) entry which is preliminary data.</text>
</comment>
<keyword evidence="4 7" id="KW-1133">Transmembrane helix</keyword>
<dbReference type="InterPro" id="IPR023271">
    <property type="entry name" value="Aquaporin-like"/>
</dbReference>
<feature type="transmembrane region" description="Helical" evidence="7">
    <location>
        <begin position="66"/>
        <end position="89"/>
    </location>
</feature>
<feature type="transmembrane region" description="Helical" evidence="7">
    <location>
        <begin position="39"/>
        <end position="60"/>
    </location>
</feature>
<comment type="subcellular location">
    <subcellularLocation>
        <location evidence="1">Membrane</location>
        <topology evidence="1">Multi-pass membrane protein</topology>
    </subcellularLocation>
</comment>
<dbReference type="GO" id="GO:0015250">
    <property type="term" value="F:water channel activity"/>
    <property type="evidence" value="ECO:0007669"/>
    <property type="project" value="TreeGrafter"/>
</dbReference>
<evidence type="ECO:0000256" key="2">
    <source>
        <dbReference type="ARBA" id="ARBA00006175"/>
    </source>
</evidence>
<dbReference type="NCBIfam" id="TIGR00861">
    <property type="entry name" value="MIP"/>
    <property type="match status" value="1"/>
</dbReference>
<dbReference type="Gene3D" id="1.20.1080.10">
    <property type="entry name" value="Glycerol uptake facilitator protein"/>
    <property type="match status" value="1"/>
</dbReference>
<dbReference type="InterPro" id="IPR034294">
    <property type="entry name" value="Aquaporin_transptr"/>
</dbReference>
<evidence type="ECO:0000256" key="5">
    <source>
        <dbReference type="ARBA" id="ARBA00023136"/>
    </source>
</evidence>
<dbReference type="EMBL" id="JAWDGP010001540">
    <property type="protein sequence ID" value="KAK3790476.1"/>
    <property type="molecule type" value="Genomic_DNA"/>
</dbReference>
<keyword evidence="9" id="KW-1185">Reference proteome</keyword>
<evidence type="ECO:0000256" key="6">
    <source>
        <dbReference type="RuleBase" id="RU000477"/>
    </source>
</evidence>
<evidence type="ECO:0000313" key="9">
    <source>
        <dbReference type="Proteomes" id="UP001283361"/>
    </source>
</evidence>
<name>A0AAE1ANR2_9GAST</name>
<evidence type="ECO:0000256" key="7">
    <source>
        <dbReference type="SAM" id="Phobius"/>
    </source>
</evidence>
<evidence type="ECO:0000256" key="1">
    <source>
        <dbReference type="ARBA" id="ARBA00004141"/>
    </source>
</evidence>
<keyword evidence="3 6" id="KW-0812">Transmembrane</keyword>
<keyword evidence="5 7" id="KW-0472">Membrane</keyword>
<feature type="transmembrane region" description="Helical" evidence="7">
    <location>
        <begin position="311"/>
        <end position="330"/>
    </location>
</feature>
<sequence length="347" mass="37305">MLKGGRFNAIATGDPIHPVMPRLGACLSEASTLKFHKAILSEFLGTAILIISGCGSVVTMDEGRPLSTLTSALTFGMTVAMIVWTFNHLSGAHINPCVTLSFLVTGHISVLRSIAFIIAQCAGAIGGAAVIWELTPPTWRGTLGSTVFADDVTLVQGFFIEYVSTFILLLGVFACSDQVRTDHGGSMPLTVGLIVFMQSAWAGKTTGCSMNPARTLGPALISGTWDHHWVYWVAPTLGALSGALLYHHVLAVSSEEVGETPSNKFQSTMEIEVTADQNITPSKQPPPTDDLLDAVSEEVSSLVSAPRKNSILHIFVCLVTVAVEVILEFWKKEEIARSKIWAIRRVR</sequence>
<comment type="similarity">
    <text evidence="2 6">Belongs to the MIP/aquaporin (TC 1.A.8) family.</text>
</comment>
<evidence type="ECO:0008006" key="10">
    <source>
        <dbReference type="Google" id="ProtNLM"/>
    </source>
</evidence>
<dbReference type="InterPro" id="IPR000425">
    <property type="entry name" value="MIP"/>
</dbReference>
<protein>
    <recommendedName>
        <fullName evidence="10">Aquaporin</fullName>
    </recommendedName>
</protein>
<organism evidence="8 9">
    <name type="scientific">Elysia crispata</name>
    <name type="common">lettuce slug</name>
    <dbReference type="NCBI Taxonomy" id="231223"/>
    <lineage>
        <taxon>Eukaryota</taxon>
        <taxon>Metazoa</taxon>
        <taxon>Spiralia</taxon>
        <taxon>Lophotrochozoa</taxon>
        <taxon>Mollusca</taxon>
        <taxon>Gastropoda</taxon>
        <taxon>Heterobranchia</taxon>
        <taxon>Euthyneura</taxon>
        <taxon>Panpulmonata</taxon>
        <taxon>Sacoglossa</taxon>
        <taxon>Placobranchoidea</taxon>
        <taxon>Plakobranchidae</taxon>
        <taxon>Elysia</taxon>
    </lineage>
</organism>
<dbReference type="Pfam" id="PF00230">
    <property type="entry name" value="MIP"/>
    <property type="match status" value="1"/>
</dbReference>
<dbReference type="Proteomes" id="UP001283361">
    <property type="component" value="Unassembled WGS sequence"/>
</dbReference>
<proteinExistence type="inferred from homology"/>
<gene>
    <name evidence="8" type="ORF">RRG08_015945</name>
</gene>
<evidence type="ECO:0000256" key="4">
    <source>
        <dbReference type="ARBA" id="ARBA00022989"/>
    </source>
</evidence>
<dbReference type="SUPFAM" id="SSF81338">
    <property type="entry name" value="Aquaporin-like"/>
    <property type="match status" value="1"/>
</dbReference>
<dbReference type="GO" id="GO:0005886">
    <property type="term" value="C:plasma membrane"/>
    <property type="evidence" value="ECO:0007669"/>
    <property type="project" value="TreeGrafter"/>
</dbReference>
<accession>A0AAE1ANR2</accession>
<evidence type="ECO:0000313" key="8">
    <source>
        <dbReference type="EMBL" id="KAK3790476.1"/>
    </source>
</evidence>
<evidence type="ECO:0000256" key="3">
    <source>
        <dbReference type="ARBA" id="ARBA00022692"/>
    </source>
</evidence>
<feature type="transmembrane region" description="Helical" evidence="7">
    <location>
        <begin position="110"/>
        <end position="132"/>
    </location>
</feature>
<dbReference type="CDD" id="cd00333">
    <property type="entry name" value="MIP"/>
    <property type="match status" value="1"/>
</dbReference>
<dbReference type="PANTHER" id="PTHR19139:SF199">
    <property type="entry name" value="MIP17260P"/>
    <property type="match status" value="1"/>
</dbReference>
<feature type="transmembrane region" description="Helical" evidence="7">
    <location>
        <begin position="152"/>
        <end position="174"/>
    </location>
</feature>
<dbReference type="AlphaFoldDB" id="A0AAE1ANR2"/>
<reference evidence="8" key="1">
    <citation type="journal article" date="2023" name="G3 (Bethesda)">
        <title>A reference genome for the long-term kleptoplast-retaining sea slug Elysia crispata morphotype clarki.</title>
        <authorList>
            <person name="Eastman K.E."/>
            <person name="Pendleton A.L."/>
            <person name="Shaikh M.A."/>
            <person name="Suttiyut T."/>
            <person name="Ogas R."/>
            <person name="Tomko P."/>
            <person name="Gavelis G."/>
            <person name="Widhalm J.R."/>
            <person name="Wisecaver J.H."/>
        </authorList>
    </citation>
    <scope>NUCLEOTIDE SEQUENCE</scope>
    <source>
        <strain evidence="8">ECLA1</strain>
    </source>
</reference>
<dbReference type="PANTHER" id="PTHR19139">
    <property type="entry name" value="AQUAPORIN TRANSPORTER"/>
    <property type="match status" value="1"/>
</dbReference>